<evidence type="ECO:0000313" key="2">
    <source>
        <dbReference type="Proteomes" id="UP000679129"/>
    </source>
</evidence>
<keyword evidence="2" id="KW-1185">Reference proteome</keyword>
<evidence type="ECO:0008006" key="3">
    <source>
        <dbReference type="Google" id="ProtNLM"/>
    </source>
</evidence>
<protein>
    <recommendedName>
        <fullName evidence="3">DUF4178 domain-containing protein</fullName>
    </recommendedName>
</protein>
<dbReference type="EMBL" id="CP076460">
    <property type="protein sequence ID" value="QWQ32581.1"/>
    <property type="molecule type" value="Genomic_DNA"/>
</dbReference>
<gene>
    <name evidence="1" type="ORF">KOY48_01870</name>
</gene>
<accession>A0A8F1MCV0</accession>
<dbReference type="KEGG" id="mnd:KOY48_01870"/>
<dbReference type="AlphaFoldDB" id="A0A8F1MCV0"/>
<sequence length="173" mass="20468">MKRTKARLKINQILTGKKTNLRVVGCLLFREWDKKDKRFYYWEEWEITGLADYDSWVEYDHSDQTVSLYEPIRFTQAIDPTQMEKGQSFTVSEQDGKDHVVVVDEVGIGEIMNIKGKNTYQVFPKELMAYATLRDTGAPKNRQLITIEKYNNREYDAYRKVQIEQQRTKGNVR</sequence>
<organism evidence="1 2">
    <name type="scientific">Candidatus Minimicrobia naudis</name>
    <dbReference type="NCBI Taxonomy" id="2841263"/>
    <lineage>
        <taxon>Bacteria</taxon>
        <taxon>Candidatus Saccharimonadota</taxon>
        <taxon>Candidatus Saccharimonadota incertae sedis</taxon>
        <taxon>Candidatus Minimicrobia</taxon>
    </lineage>
</organism>
<name>A0A8F1MCV0_9BACT</name>
<reference evidence="1" key="1">
    <citation type="submission" date="2021-06" db="EMBL/GenBank/DDBJ databases">
        <title>An adapted protocol for Saccharibacteria cultivation: two new species join this phylum of Candidate Phyla Radiations.</title>
        <authorList>
            <person name="Ibrahim A."/>
            <person name="Maatouk M."/>
            <person name="Zgheib R."/>
            <person name="Haddad G."/>
            <person name="Bou Khalil J."/>
            <person name="Raoult D."/>
            <person name="Bittar F."/>
        </authorList>
    </citation>
    <scope>NUCLEOTIDE SEQUENCE</scope>
    <source>
        <strain evidence="1">IHU1</strain>
    </source>
</reference>
<dbReference type="Proteomes" id="UP000679129">
    <property type="component" value="Chromosome"/>
</dbReference>
<proteinExistence type="predicted"/>
<evidence type="ECO:0000313" key="1">
    <source>
        <dbReference type="EMBL" id="QWQ32581.1"/>
    </source>
</evidence>